<dbReference type="PANTHER" id="PTHR44375">
    <property type="entry name" value="BETA-KETOACYL-ACP REDUCTASE-LIKE PROTEIN-RELATED"/>
    <property type="match status" value="1"/>
</dbReference>
<dbReference type="RefSeq" id="XP_021299302.1">
    <property type="nucleotide sequence ID" value="XM_021443627.1"/>
</dbReference>
<keyword evidence="1" id="KW-1185">Reference proteome</keyword>
<dbReference type="RefSeq" id="XP_021299304.1">
    <property type="nucleotide sequence ID" value="XM_021443629.1"/>
</dbReference>
<dbReference type="CDD" id="cd05233">
    <property type="entry name" value="SDR_c"/>
    <property type="match status" value="1"/>
</dbReference>
<accession>A0A6J1BID3</accession>
<dbReference type="PANTHER" id="PTHR44375:SF6">
    <property type="entry name" value="F28J7.36 PROTEIN"/>
    <property type="match status" value="1"/>
</dbReference>
<evidence type="ECO:0000313" key="2">
    <source>
        <dbReference type="RefSeq" id="XP_021299302.1"/>
    </source>
</evidence>
<dbReference type="Pfam" id="PF13561">
    <property type="entry name" value="adh_short_C2"/>
    <property type="match status" value="1"/>
</dbReference>
<dbReference type="GeneID" id="110427966"/>
<reference evidence="2 3" key="1">
    <citation type="submission" date="2025-04" db="UniProtKB">
        <authorList>
            <consortium name="RefSeq"/>
        </authorList>
    </citation>
    <scope>IDENTIFICATION</scope>
    <source>
        <tissue evidence="2 3">Leaf</tissue>
    </source>
</reference>
<dbReference type="InterPro" id="IPR036291">
    <property type="entry name" value="NAD(P)-bd_dom_sf"/>
</dbReference>
<dbReference type="OrthoDB" id="294295at2759"/>
<sequence>MENQAKKVLLTSNGDEISMNIALHLAKRGCRLVLMGNECCLRSVKDNIMDSTNSAVPVEVVGLDMEDEREGAFDEAVDKAWKVLGSLDALVHCYAYEGKMQDQLQLAEEEFRKIVKINFMAAWFLLKAVGRRMQDYKIGGSIVFLTTILGAERGLYQGAAAYGSCLAGVQQLARVSALEIGKYKIRVNAIARGLHLQDEFPMSVGKDRAEKLVKEVMPLHRWLDVKNDLASTVIYLISDGSRYMTGTTIFVDGAQSLVRPRMRSYM</sequence>
<dbReference type="Gene3D" id="3.40.50.720">
    <property type="entry name" value="NAD(P)-binding Rossmann-like Domain"/>
    <property type="match status" value="1"/>
</dbReference>
<name>A0A6J1BID3_9ROSI</name>
<dbReference type="SUPFAM" id="SSF51735">
    <property type="entry name" value="NAD(P)-binding Rossmann-fold domains"/>
    <property type="match status" value="1"/>
</dbReference>
<evidence type="ECO:0000313" key="1">
    <source>
        <dbReference type="Proteomes" id="UP000504621"/>
    </source>
</evidence>
<dbReference type="InterPro" id="IPR002347">
    <property type="entry name" value="SDR_fam"/>
</dbReference>
<dbReference type="AlphaFoldDB" id="A0A6J1BID3"/>
<evidence type="ECO:0000313" key="3">
    <source>
        <dbReference type="RefSeq" id="XP_021299304.1"/>
    </source>
</evidence>
<dbReference type="PRINTS" id="PR00081">
    <property type="entry name" value="GDHRDH"/>
</dbReference>
<protein>
    <submittedName>
        <fullName evidence="2 3">Uncharacterized protein LOC110427966</fullName>
    </submittedName>
</protein>
<gene>
    <name evidence="2 3" type="primary">LOC110427966</name>
</gene>
<proteinExistence type="predicted"/>
<dbReference type="Proteomes" id="UP000504621">
    <property type="component" value="Unplaced"/>
</dbReference>
<organism evidence="1 2">
    <name type="scientific">Herrania umbratica</name>
    <dbReference type="NCBI Taxonomy" id="108875"/>
    <lineage>
        <taxon>Eukaryota</taxon>
        <taxon>Viridiplantae</taxon>
        <taxon>Streptophyta</taxon>
        <taxon>Embryophyta</taxon>
        <taxon>Tracheophyta</taxon>
        <taxon>Spermatophyta</taxon>
        <taxon>Magnoliopsida</taxon>
        <taxon>eudicotyledons</taxon>
        <taxon>Gunneridae</taxon>
        <taxon>Pentapetalae</taxon>
        <taxon>rosids</taxon>
        <taxon>malvids</taxon>
        <taxon>Malvales</taxon>
        <taxon>Malvaceae</taxon>
        <taxon>Byttnerioideae</taxon>
        <taxon>Herrania</taxon>
    </lineage>
</organism>